<dbReference type="InterPro" id="IPR003439">
    <property type="entry name" value="ABC_transporter-like_ATP-bd"/>
</dbReference>
<comment type="caution">
    <text evidence="15">The sequence shown here is derived from an EMBL/GenBank/DDBJ whole genome shotgun (WGS) entry which is preliminary data.</text>
</comment>
<sequence>MAEENLSRGDINTQQDTAWTSTATEDSGKTGESLDNQEESNKNKGKEESTTSIPYYKLFSFADSLDYLLMVVGTVAAVGNGISVPFMTIIYGDLINSFGGTANTKDVVREVSKVSLKFVYLALGSGIASFFQMACWMVTGERQASRIRSLYLKTILRQDIGFFDKETNTGEIVGRMSGDTVLIQEALGEKVGKFIQLVSTFIGGFAIAFVKGRLLTLVMLSCIPPLALSGAAMSIVIGKMASRGQAAYSEAATVVEQTMSSIRTVVSYTGEKEAIAKYNKSLTKAYKSGVQEGLAAGLGLGASMSIMFCSYALGVWFGGRMILKNGYKGGDVINVIFAVLTGSLSLGQTSPCMSAFAAGQAAAFKMFETIKRKPLIDAYETNGLQLDDIHGDIELRDVYFSYPARPKDQIFNGFSLQIPSGTTAALVGQSGSGKSTVISLIERFYDPQAGEVLIDNINIRKFQLKWIRQKIGLVSQEPVLFTSSIKENIAHGKSGATTDEIRAAAELANAAKFIDKLPQGLDTMVGENGTQLSGGQKQRIAIARAILKDPRILLLDEATSALDAESERIVQEALDRIMINRTTVIVAHRLSTVRNADTIAVIHGGKIVEKGTHSELLKDPEGPYSQLIRLQEISTVSEQNALNEQDRPELLVNSVRNSSQRISFVQSISRESSGSGRHSFSIPFGVPAAVCALEKEPVETDTPASAPTKLPPEVSLFRLAYLNKPEIPVLLLGVIAAVANGFILPVFGLLLSSMIKTFYEPADELRKDSEFWAGNFVILGVASLLAYPSRSYLFAVAGCRLIRRIRSMCFQKVVYMEVSWFDEAKHSSGALGARLSADAASLRGLVGDALALLVQNIATAVAGLVIAFTANWLLALAILILLPLIVVNGYIQMKALKGFSADAKKMYEEASQVANDAVGSIRTVASFCAEEKMMELYHKKCEGPIEAGIRQGLISGAGVGLSFFLLFSVYAFSFYVGARLVQDGKATFSEVFRVFFALTMAAFGISQSSSMAPDASKAKSSAASIFAILDRKSKIDSSFASGMTIGNVKGDLELHHVSFRYPSRPNVQIFRDLCLAIHSGKTVALVGESGSGKSTVISLLQRFYEPDSGYITLDGIEIQKLQLKWLRQQMGLVSQEPVLFNDTIRANIAYGKEGIATEAEIIAAAELANAHQFICSLQQGYDTIVGERGVQLSGGQKQRVAIARAVVKAPKILLLDEATSALDAESERVVQDALDRVMVEKTTVVVAHRLSTVKGADLIAVIKDGAVWEKGKHQTLININDGVYASLVALHSKASSS</sequence>
<dbReference type="CDD" id="cd18577">
    <property type="entry name" value="ABC_6TM_Pgp_ABCB1_D1_like"/>
    <property type="match status" value="1"/>
</dbReference>
<keyword evidence="17" id="KW-1185">Reference proteome</keyword>
<dbReference type="OrthoDB" id="6500128at2759"/>
<evidence type="ECO:0000259" key="14">
    <source>
        <dbReference type="PROSITE" id="PS50929"/>
    </source>
</evidence>
<dbReference type="FunFam" id="3.40.50.300:FF:000066">
    <property type="entry name" value="ABC transporter B family member 1"/>
    <property type="match status" value="2"/>
</dbReference>
<evidence type="ECO:0000256" key="2">
    <source>
        <dbReference type="ARBA" id="ARBA00007577"/>
    </source>
</evidence>
<dbReference type="InterPro" id="IPR027417">
    <property type="entry name" value="P-loop_NTPase"/>
</dbReference>
<feature type="transmembrane region" description="Helical" evidence="12">
    <location>
        <begin position="845"/>
        <end position="866"/>
    </location>
</feature>
<feature type="transmembrane region" description="Helical" evidence="12">
    <location>
        <begin position="953"/>
        <end position="972"/>
    </location>
</feature>
<dbReference type="GO" id="GO:0010328">
    <property type="term" value="F:auxin influx transmembrane transporter activity"/>
    <property type="evidence" value="ECO:0007669"/>
    <property type="project" value="UniProtKB-ARBA"/>
</dbReference>
<reference evidence="15" key="1">
    <citation type="submission" date="2018-07" db="EMBL/GenBank/DDBJ databases">
        <authorList>
            <person name="Gao Z.-S."/>
            <person name="Jia H.-M."/>
            <person name="Jia H.-J."/>
            <person name="Cai Q.-L."/>
            <person name="Wang Y."/>
            <person name="Zhao H.-B."/>
        </authorList>
    </citation>
    <scope>NUCLEOTIDE SEQUENCE</scope>
    <source>
        <tissue evidence="15">Leaves</tissue>
    </source>
</reference>
<dbReference type="InterPro" id="IPR011527">
    <property type="entry name" value="ABC1_TM_dom"/>
</dbReference>
<dbReference type="PROSITE" id="PS50929">
    <property type="entry name" value="ABC_TM1F"/>
    <property type="match status" value="2"/>
</dbReference>
<dbReference type="GO" id="GO:0005886">
    <property type="term" value="C:plasma membrane"/>
    <property type="evidence" value="ECO:0007669"/>
    <property type="project" value="UniProtKB-SubCell"/>
</dbReference>
<organism evidence="15 17">
    <name type="scientific">Morella rubra</name>
    <name type="common">Chinese bayberry</name>
    <dbReference type="NCBI Taxonomy" id="262757"/>
    <lineage>
        <taxon>Eukaryota</taxon>
        <taxon>Viridiplantae</taxon>
        <taxon>Streptophyta</taxon>
        <taxon>Embryophyta</taxon>
        <taxon>Tracheophyta</taxon>
        <taxon>Spermatophyta</taxon>
        <taxon>Magnoliopsida</taxon>
        <taxon>eudicotyledons</taxon>
        <taxon>Gunneridae</taxon>
        <taxon>Pentapetalae</taxon>
        <taxon>rosids</taxon>
        <taxon>fabids</taxon>
        <taxon>Fagales</taxon>
        <taxon>Myricaceae</taxon>
        <taxon>Morella</taxon>
    </lineage>
</organism>
<keyword evidence="7" id="KW-0067">ATP-binding</keyword>
<dbReference type="EMBL" id="RXIC02000025">
    <property type="protein sequence ID" value="KAB1206183.1"/>
    <property type="molecule type" value="Genomic_DNA"/>
</dbReference>
<dbReference type="SUPFAM" id="SSF52540">
    <property type="entry name" value="P-loop containing nucleoside triphosphate hydrolases"/>
    <property type="match status" value="2"/>
</dbReference>
<dbReference type="InterPro" id="IPR003593">
    <property type="entry name" value="AAA+_ATPase"/>
</dbReference>
<keyword evidence="5" id="KW-0677">Repeat</keyword>
<dbReference type="SMART" id="SM00382">
    <property type="entry name" value="AAA"/>
    <property type="match status" value="2"/>
</dbReference>
<accession>A0A6A1V0L4</accession>
<dbReference type="GO" id="GO:0015421">
    <property type="term" value="F:ABC-type oligopeptide transporter activity"/>
    <property type="evidence" value="ECO:0007669"/>
    <property type="project" value="TreeGrafter"/>
</dbReference>
<feature type="domain" description="ABC transporter" evidence="13">
    <location>
        <begin position="393"/>
        <end position="629"/>
    </location>
</feature>
<dbReference type="GO" id="GO:0005524">
    <property type="term" value="F:ATP binding"/>
    <property type="evidence" value="ECO:0007669"/>
    <property type="project" value="UniProtKB-KW"/>
</dbReference>
<evidence type="ECO:0000256" key="3">
    <source>
        <dbReference type="ARBA" id="ARBA00022448"/>
    </source>
</evidence>
<feature type="transmembrane region" description="Helical" evidence="12">
    <location>
        <begin position="294"/>
        <end position="316"/>
    </location>
</feature>
<evidence type="ECO:0000256" key="4">
    <source>
        <dbReference type="ARBA" id="ARBA00022692"/>
    </source>
</evidence>
<keyword evidence="10" id="KW-0325">Glycoprotein</keyword>
<feature type="transmembrane region" description="Helical" evidence="12">
    <location>
        <begin position="727"/>
        <end position="751"/>
    </location>
</feature>
<dbReference type="Gene3D" id="3.40.50.300">
    <property type="entry name" value="P-loop containing nucleotide triphosphate hydrolases"/>
    <property type="match status" value="2"/>
</dbReference>
<dbReference type="FunFam" id="1.20.1560.10:FF:000044">
    <property type="entry name" value="ABC transporter B family member 9"/>
    <property type="match status" value="1"/>
</dbReference>
<dbReference type="GO" id="GO:0016887">
    <property type="term" value="F:ATP hydrolysis activity"/>
    <property type="evidence" value="ECO:0007669"/>
    <property type="project" value="InterPro"/>
</dbReference>
<comment type="subcellular location">
    <subcellularLocation>
        <location evidence="1">Cell membrane</location>
        <topology evidence="1">Multi-pass membrane protein</topology>
    </subcellularLocation>
</comment>
<dbReference type="Gene3D" id="1.20.1560.10">
    <property type="entry name" value="ABC transporter type 1, transmembrane domain"/>
    <property type="match status" value="3"/>
</dbReference>
<dbReference type="EMBL" id="RXIC02000025">
    <property type="protein sequence ID" value="KAB1206211.1"/>
    <property type="molecule type" value="Genomic_DNA"/>
</dbReference>
<gene>
    <name evidence="15" type="ORF">CJ030_MR7G014328</name>
    <name evidence="16" type="ORF">CJ030_MR7G014356</name>
</gene>
<evidence type="ECO:0000256" key="10">
    <source>
        <dbReference type="ARBA" id="ARBA00023180"/>
    </source>
</evidence>
<dbReference type="FunFam" id="1.20.1560.10:FF:000009">
    <property type="entry name" value="ABC transporter B family member 1"/>
    <property type="match status" value="1"/>
</dbReference>
<dbReference type="GO" id="GO:0010329">
    <property type="term" value="F:auxin efflux transmembrane transporter activity"/>
    <property type="evidence" value="ECO:0007669"/>
    <property type="project" value="UniProtKB-ARBA"/>
</dbReference>
<feature type="domain" description="ABC transmembrane type-1" evidence="14">
    <location>
        <begin position="71"/>
        <end position="358"/>
    </location>
</feature>
<proteinExistence type="inferred from homology"/>
<feature type="transmembrane region" description="Helical" evidence="12">
    <location>
        <begin position="118"/>
        <end position="139"/>
    </location>
</feature>
<dbReference type="SMR" id="A0A6A1V0L4"/>
<feature type="transmembrane region" description="Helical" evidence="12">
    <location>
        <begin position="336"/>
        <end position="364"/>
    </location>
</feature>
<evidence type="ECO:0000256" key="7">
    <source>
        <dbReference type="ARBA" id="ARBA00022840"/>
    </source>
</evidence>
<feature type="region of interest" description="Disordered" evidence="11">
    <location>
        <begin position="1"/>
        <end position="48"/>
    </location>
</feature>
<feature type="compositionally biased region" description="Polar residues" evidence="11">
    <location>
        <begin position="10"/>
        <end position="25"/>
    </location>
</feature>
<name>A0A6A1V0L4_9ROSI</name>
<dbReference type="SUPFAM" id="SSF90123">
    <property type="entry name" value="ABC transporter transmembrane region"/>
    <property type="match status" value="2"/>
</dbReference>
<feature type="transmembrane region" description="Helical" evidence="12">
    <location>
        <begin position="216"/>
        <end position="237"/>
    </location>
</feature>
<feature type="transmembrane region" description="Helical" evidence="12">
    <location>
        <begin position="872"/>
        <end position="891"/>
    </location>
</feature>
<dbReference type="CDD" id="cd03249">
    <property type="entry name" value="ABC_MTABC3_MDL1_MDL2"/>
    <property type="match status" value="2"/>
</dbReference>
<dbReference type="Pfam" id="PF00005">
    <property type="entry name" value="ABC_tran"/>
    <property type="match status" value="2"/>
</dbReference>
<evidence type="ECO:0000313" key="16">
    <source>
        <dbReference type="EMBL" id="KAB1206211.1"/>
    </source>
</evidence>
<feature type="domain" description="ABC transporter" evidence="13">
    <location>
        <begin position="1052"/>
        <end position="1289"/>
    </location>
</feature>
<comment type="similarity">
    <text evidence="2">Belongs to the ABC transporter superfamily. ABCB family. Multidrug resistance exporter (TC 3.A.1.201) subfamily.</text>
</comment>
<dbReference type="GO" id="GO:0005743">
    <property type="term" value="C:mitochondrial inner membrane"/>
    <property type="evidence" value="ECO:0007669"/>
    <property type="project" value="TreeGrafter"/>
</dbReference>
<dbReference type="Pfam" id="PF00664">
    <property type="entry name" value="ABC_membrane"/>
    <property type="match status" value="2"/>
</dbReference>
<feature type="transmembrane region" description="Helical" evidence="12">
    <location>
        <begin position="194"/>
        <end position="210"/>
    </location>
</feature>
<dbReference type="PROSITE" id="PS00211">
    <property type="entry name" value="ABC_TRANSPORTER_1"/>
    <property type="match status" value="2"/>
</dbReference>
<dbReference type="PANTHER" id="PTHR43394">
    <property type="entry name" value="ATP-DEPENDENT PERMEASE MDL1, MITOCHONDRIAL"/>
    <property type="match status" value="1"/>
</dbReference>
<dbReference type="InterPro" id="IPR017871">
    <property type="entry name" value="ABC_transporter-like_CS"/>
</dbReference>
<keyword evidence="3" id="KW-0813">Transport</keyword>
<reference evidence="15" key="3">
    <citation type="submission" date="2019-09" db="EMBL/GenBank/DDBJ databases">
        <authorList>
            <person name="Gao Z."/>
        </authorList>
    </citation>
    <scope>NUCLEOTIDE SEQUENCE</scope>
    <source>
        <tissue evidence="15">Leaves</tissue>
    </source>
</reference>
<feature type="transmembrane region" description="Helical" evidence="12">
    <location>
        <begin position="771"/>
        <end position="798"/>
    </location>
</feature>
<dbReference type="InterPro" id="IPR036640">
    <property type="entry name" value="ABC1_TM_sf"/>
</dbReference>
<feature type="compositionally biased region" description="Basic and acidic residues" evidence="11">
    <location>
        <begin position="39"/>
        <end position="48"/>
    </location>
</feature>
<evidence type="ECO:0000256" key="11">
    <source>
        <dbReference type="SAM" id="MobiDB-lite"/>
    </source>
</evidence>
<evidence type="ECO:0000313" key="17">
    <source>
        <dbReference type="Proteomes" id="UP000516437"/>
    </source>
</evidence>
<evidence type="ECO:0000256" key="5">
    <source>
        <dbReference type="ARBA" id="ARBA00022737"/>
    </source>
</evidence>
<dbReference type="Proteomes" id="UP000516437">
    <property type="component" value="Chromosome 7"/>
</dbReference>
<evidence type="ECO:0000256" key="1">
    <source>
        <dbReference type="ARBA" id="ARBA00004651"/>
    </source>
</evidence>
<feature type="domain" description="ABC transmembrane type-1" evidence="14">
    <location>
        <begin position="731"/>
        <end position="1017"/>
    </location>
</feature>
<dbReference type="PANTHER" id="PTHR43394:SF16">
    <property type="entry name" value="ABC TRANSPORTER B FAMILY MEMBER 4-LIKE ISOFORM X1"/>
    <property type="match status" value="1"/>
</dbReference>
<keyword evidence="4 12" id="KW-0812">Transmembrane</keyword>
<dbReference type="InterPro" id="IPR039421">
    <property type="entry name" value="Type_1_exporter"/>
</dbReference>
<evidence type="ECO:0000259" key="13">
    <source>
        <dbReference type="PROSITE" id="PS50893"/>
    </source>
</evidence>
<evidence type="ECO:0000256" key="12">
    <source>
        <dbReference type="SAM" id="Phobius"/>
    </source>
</evidence>
<evidence type="ECO:0000256" key="6">
    <source>
        <dbReference type="ARBA" id="ARBA00022741"/>
    </source>
</evidence>
<evidence type="ECO:0000313" key="15">
    <source>
        <dbReference type="EMBL" id="KAB1206183.1"/>
    </source>
</evidence>
<evidence type="ECO:0000256" key="9">
    <source>
        <dbReference type="ARBA" id="ARBA00023136"/>
    </source>
</evidence>
<dbReference type="CDD" id="cd18578">
    <property type="entry name" value="ABC_6TM_Pgp_ABCB1_D2_like"/>
    <property type="match status" value="1"/>
</dbReference>
<keyword evidence="6" id="KW-0547">Nucleotide-binding</keyword>
<feature type="transmembrane region" description="Helical" evidence="12">
    <location>
        <begin position="67"/>
        <end position="91"/>
    </location>
</feature>
<reference evidence="15 17" key="2">
    <citation type="journal article" date="2019" name="Plant Biotechnol. J.">
        <title>The red bayberry genome and genetic basis of sex determination.</title>
        <authorList>
            <person name="Jia H.M."/>
            <person name="Jia H.J."/>
            <person name="Cai Q.L."/>
            <person name="Wang Y."/>
            <person name="Zhao H.B."/>
            <person name="Yang W.F."/>
            <person name="Wang G.Y."/>
            <person name="Li Y.H."/>
            <person name="Zhan D.L."/>
            <person name="Shen Y.T."/>
            <person name="Niu Q.F."/>
            <person name="Chang L."/>
            <person name="Qiu J."/>
            <person name="Zhao L."/>
            <person name="Xie H.B."/>
            <person name="Fu W.Y."/>
            <person name="Jin J."/>
            <person name="Li X.W."/>
            <person name="Jiao Y."/>
            <person name="Zhou C.C."/>
            <person name="Tu T."/>
            <person name="Chai C.Y."/>
            <person name="Gao J.L."/>
            <person name="Fan L.J."/>
            <person name="van de Weg E."/>
            <person name="Wang J.Y."/>
            <person name="Gao Z.S."/>
        </authorList>
    </citation>
    <scope>NUCLEOTIDE SEQUENCE [LARGE SCALE GENOMIC DNA]</scope>
    <source>
        <tissue evidence="15">Leaves</tissue>
    </source>
</reference>
<dbReference type="GO" id="GO:0090374">
    <property type="term" value="P:oligopeptide export from mitochondrion"/>
    <property type="evidence" value="ECO:0007669"/>
    <property type="project" value="TreeGrafter"/>
</dbReference>
<keyword evidence="8 12" id="KW-1133">Transmembrane helix</keyword>
<keyword evidence="9 12" id="KW-0472">Membrane</keyword>
<evidence type="ECO:0000256" key="8">
    <source>
        <dbReference type="ARBA" id="ARBA00022989"/>
    </source>
</evidence>
<dbReference type="PROSITE" id="PS50893">
    <property type="entry name" value="ABC_TRANSPORTER_2"/>
    <property type="match status" value="2"/>
</dbReference>
<protein>
    <submittedName>
        <fullName evidence="15">ABC transporter B family member 11</fullName>
    </submittedName>
</protein>